<keyword evidence="3" id="KW-1003">Cell membrane</keyword>
<proteinExistence type="inferred from homology"/>
<organism evidence="11 12">
    <name type="scientific">Frankliniella occidentalis</name>
    <name type="common">Western flower thrips</name>
    <name type="synonym">Euthrips occidentalis</name>
    <dbReference type="NCBI Taxonomy" id="133901"/>
    <lineage>
        <taxon>Eukaryota</taxon>
        <taxon>Metazoa</taxon>
        <taxon>Ecdysozoa</taxon>
        <taxon>Arthropoda</taxon>
        <taxon>Hexapoda</taxon>
        <taxon>Insecta</taxon>
        <taxon>Pterygota</taxon>
        <taxon>Neoptera</taxon>
        <taxon>Paraneoptera</taxon>
        <taxon>Thysanoptera</taxon>
        <taxon>Terebrantia</taxon>
        <taxon>Thripoidea</taxon>
        <taxon>Thripidae</taxon>
        <taxon>Frankliniella</taxon>
    </lineage>
</organism>
<dbReference type="KEGG" id="foc:127750245"/>
<dbReference type="OrthoDB" id="5984008at2759"/>
<dbReference type="GO" id="GO:0005886">
    <property type="term" value="C:plasma membrane"/>
    <property type="evidence" value="ECO:0007669"/>
    <property type="project" value="UniProtKB-SubCell"/>
</dbReference>
<evidence type="ECO:0000256" key="6">
    <source>
        <dbReference type="ARBA" id="ARBA00023136"/>
    </source>
</evidence>
<dbReference type="GeneID" id="127750245"/>
<dbReference type="Pfam" id="PF00060">
    <property type="entry name" value="Lig_chan"/>
    <property type="match status" value="1"/>
</dbReference>
<dbReference type="InterPro" id="IPR052192">
    <property type="entry name" value="Insect_Ionotropic_Sensory_Rcpt"/>
</dbReference>
<evidence type="ECO:0000256" key="7">
    <source>
        <dbReference type="ARBA" id="ARBA00023170"/>
    </source>
</evidence>
<dbReference type="PANTHER" id="PTHR42643:SF35">
    <property type="entry name" value="IONOTROPIC RECEPTOR 68A, ISOFORM A"/>
    <property type="match status" value="1"/>
</dbReference>
<evidence type="ECO:0000256" key="8">
    <source>
        <dbReference type="ARBA" id="ARBA00023180"/>
    </source>
</evidence>
<gene>
    <name evidence="12" type="primary">LOC127750245</name>
</gene>
<dbReference type="GO" id="GO:0050906">
    <property type="term" value="P:detection of stimulus involved in sensory perception"/>
    <property type="evidence" value="ECO:0007669"/>
    <property type="project" value="UniProtKB-ARBA"/>
</dbReference>
<evidence type="ECO:0000256" key="2">
    <source>
        <dbReference type="ARBA" id="ARBA00008685"/>
    </source>
</evidence>
<evidence type="ECO:0000256" key="4">
    <source>
        <dbReference type="ARBA" id="ARBA00022692"/>
    </source>
</evidence>
<dbReference type="InterPro" id="IPR001320">
    <property type="entry name" value="Iontro_rcpt_C"/>
</dbReference>
<feature type="domain" description="Ionotropic glutamate receptor C-terminal" evidence="10">
    <location>
        <begin position="15"/>
        <end position="103"/>
    </location>
</feature>
<keyword evidence="6 9" id="KW-0472">Membrane</keyword>
<dbReference type="Proteomes" id="UP000504606">
    <property type="component" value="Unplaced"/>
</dbReference>
<evidence type="ECO:0000313" key="12">
    <source>
        <dbReference type="RefSeq" id="XP_052127303.1"/>
    </source>
</evidence>
<keyword evidence="8" id="KW-0325">Glycoprotein</keyword>
<dbReference type="AlphaFoldDB" id="A0A9C6XQ61"/>
<accession>A0A9C6XQ61</accession>
<evidence type="ECO:0000259" key="10">
    <source>
        <dbReference type="Pfam" id="PF00060"/>
    </source>
</evidence>
<dbReference type="RefSeq" id="XP_052127303.1">
    <property type="nucleotide sequence ID" value="XM_052271343.1"/>
</dbReference>
<comment type="similarity">
    <text evidence="2">Belongs to the glutamate-gated ion channel (TC 1.A.10.1) family.</text>
</comment>
<name>A0A9C6XQ61_FRAOC</name>
<feature type="transmembrane region" description="Helical" evidence="9">
    <location>
        <begin position="12"/>
        <end position="33"/>
    </location>
</feature>
<feature type="transmembrane region" description="Helical" evidence="9">
    <location>
        <begin position="125"/>
        <end position="147"/>
    </location>
</feature>
<feature type="non-terminal residue" evidence="12">
    <location>
        <position position="1"/>
    </location>
</feature>
<keyword evidence="4 9" id="KW-0812">Transmembrane</keyword>
<dbReference type="GO" id="GO:0015276">
    <property type="term" value="F:ligand-gated monoatomic ion channel activity"/>
    <property type="evidence" value="ECO:0007669"/>
    <property type="project" value="InterPro"/>
</dbReference>
<evidence type="ECO:0000256" key="5">
    <source>
        <dbReference type="ARBA" id="ARBA00022989"/>
    </source>
</evidence>
<evidence type="ECO:0000256" key="9">
    <source>
        <dbReference type="SAM" id="Phobius"/>
    </source>
</evidence>
<feature type="transmembrane region" description="Helical" evidence="9">
    <location>
        <begin position="40"/>
        <end position="60"/>
    </location>
</feature>
<keyword evidence="5 9" id="KW-1133">Transmembrane helix</keyword>
<sequence length="185" mass="19948">DDGPPIKSAAHLFSSSLASSMLYTSGMLLGVSLPRIPTAWAVRVLTGWWWLYSILVVVAYRASLTAILANPAPKITIDSLEQLADAPLEVGGWGEHQKDFFLTSLDEAGQKVGRKFEALMELRKLYGALVALGAGYLVSALALLAEVSFYRGVVMRRQGFDVYALGRNANRNPAAPAAVKRRAAA</sequence>
<keyword evidence="7" id="KW-0675">Receptor</keyword>
<evidence type="ECO:0000256" key="3">
    <source>
        <dbReference type="ARBA" id="ARBA00022475"/>
    </source>
</evidence>
<protein>
    <submittedName>
        <fullName evidence="12">Uncharacterized protein LOC127750245</fullName>
    </submittedName>
</protein>
<keyword evidence="11" id="KW-1185">Reference proteome</keyword>
<reference evidence="12" key="1">
    <citation type="submission" date="2025-08" db="UniProtKB">
        <authorList>
            <consortium name="RefSeq"/>
        </authorList>
    </citation>
    <scope>IDENTIFICATION</scope>
    <source>
        <tissue evidence="12">Whole organism</tissue>
    </source>
</reference>
<comment type="subcellular location">
    <subcellularLocation>
        <location evidence="1">Cell membrane</location>
        <topology evidence="1">Multi-pass membrane protein</topology>
    </subcellularLocation>
</comment>
<dbReference type="PANTHER" id="PTHR42643">
    <property type="entry name" value="IONOTROPIC RECEPTOR 20A-RELATED"/>
    <property type="match status" value="1"/>
</dbReference>
<evidence type="ECO:0000313" key="11">
    <source>
        <dbReference type="Proteomes" id="UP000504606"/>
    </source>
</evidence>
<evidence type="ECO:0000256" key="1">
    <source>
        <dbReference type="ARBA" id="ARBA00004651"/>
    </source>
</evidence>
<dbReference type="Gene3D" id="1.10.287.70">
    <property type="match status" value="1"/>
</dbReference>